<protein>
    <submittedName>
        <fullName evidence="2">Uncharacterized protein</fullName>
    </submittedName>
</protein>
<gene>
    <name evidence="2" type="ORF">DCAF_LOCUS12550</name>
</gene>
<dbReference type="Proteomes" id="UP001314170">
    <property type="component" value="Unassembled WGS sequence"/>
</dbReference>
<dbReference type="EMBL" id="CAWUPB010001087">
    <property type="protein sequence ID" value="CAK7337515.1"/>
    <property type="molecule type" value="Genomic_DNA"/>
</dbReference>
<comment type="caution">
    <text evidence="2">The sequence shown here is derived from an EMBL/GenBank/DDBJ whole genome shotgun (WGS) entry which is preliminary data.</text>
</comment>
<feature type="compositionally biased region" description="Basic and acidic residues" evidence="1">
    <location>
        <begin position="142"/>
        <end position="160"/>
    </location>
</feature>
<accession>A0AAV1RLB1</accession>
<feature type="compositionally biased region" description="Polar residues" evidence="1">
    <location>
        <begin position="56"/>
        <end position="70"/>
    </location>
</feature>
<evidence type="ECO:0000313" key="3">
    <source>
        <dbReference type="Proteomes" id="UP001314170"/>
    </source>
</evidence>
<keyword evidence="3" id="KW-1185">Reference proteome</keyword>
<dbReference type="AlphaFoldDB" id="A0AAV1RLB1"/>
<feature type="compositionally biased region" description="Basic and acidic residues" evidence="1">
    <location>
        <begin position="71"/>
        <end position="90"/>
    </location>
</feature>
<proteinExistence type="predicted"/>
<evidence type="ECO:0000313" key="2">
    <source>
        <dbReference type="EMBL" id="CAK7337515.1"/>
    </source>
</evidence>
<feature type="compositionally biased region" description="Basic and acidic residues" evidence="1">
    <location>
        <begin position="115"/>
        <end position="127"/>
    </location>
</feature>
<reference evidence="2 3" key="1">
    <citation type="submission" date="2024-01" db="EMBL/GenBank/DDBJ databases">
        <authorList>
            <person name="Waweru B."/>
        </authorList>
    </citation>
    <scope>NUCLEOTIDE SEQUENCE [LARGE SCALE GENOMIC DNA]</scope>
</reference>
<feature type="compositionally biased region" description="Polar residues" evidence="1">
    <location>
        <begin position="105"/>
        <end position="114"/>
    </location>
</feature>
<feature type="region of interest" description="Disordered" evidence="1">
    <location>
        <begin position="56"/>
        <end position="160"/>
    </location>
</feature>
<organism evidence="2 3">
    <name type="scientific">Dovyalis caffra</name>
    <dbReference type="NCBI Taxonomy" id="77055"/>
    <lineage>
        <taxon>Eukaryota</taxon>
        <taxon>Viridiplantae</taxon>
        <taxon>Streptophyta</taxon>
        <taxon>Embryophyta</taxon>
        <taxon>Tracheophyta</taxon>
        <taxon>Spermatophyta</taxon>
        <taxon>Magnoliopsida</taxon>
        <taxon>eudicotyledons</taxon>
        <taxon>Gunneridae</taxon>
        <taxon>Pentapetalae</taxon>
        <taxon>rosids</taxon>
        <taxon>fabids</taxon>
        <taxon>Malpighiales</taxon>
        <taxon>Salicaceae</taxon>
        <taxon>Flacourtieae</taxon>
        <taxon>Dovyalis</taxon>
    </lineage>
</organism>
<sequence length="160" mass="17649">MGAIATIVIVVQYFEFPSSRVLVSLFSVVNNRNFLSRNSLIDSKALSDMTLSNGLNTTNAGILQETTNKGEASDNKQETTEVSQSKEKEGSPNSNNESERKRGSSDSFGLVSNETKSDDLANQDKIRIQKYYKIQKRGYSLARKEGARDDGEGERDDGGR</sequence>
<evidence type="ECO:0000256" key="1">
    <source>
        <dbReference type="SAM" id="MobiDB-lite"/>
    </source>
</evidence>
<name>A0AAV1RLB1_9ROSI</name>